<protein>
    <submittedName>
        <fullName evidence="2">Uncharacterized protein</fullName>
    </submittedName>
</protein>
<dbReference type="EMBL" id="LFYR01001173">
    <property type="protein sequence ID" value="KMZ64222.1"/>
    <property type="molecule type" value="Genomic_DNA"/>
</dbReference>
<evidence type="ECO:0000313" key="2">
    <source>
        <dbReference type="EMBL" id="KMZ64222.1"/>
    </source>
</evidence>
<comment type="caution">
    <text evidence="2">The sequence shown here is derived from an EMBL/GenBank/DDBJ whole genome shotgun (WGS) entry which is preliminary data.</text>
</comment>
<proteinExistence type="predicted"/>
<evidence type="ECO:0000313" key="3">
    <source>
        <dbReference type="Proteomes" id="UP000036987"/>
    </source>
</evidence>
<reference evidence="3" key="1">
    <citation type="journal article" date="2016" name="Nature">
        <title>The genome of the seagrass Zostera marina reveals angiosperm adaptation to the sea.</title>
        <authorList>
            <person name="Olsen J.L."/>
            <person name="Rouze P."/>
            <person name="Verhelst B."/>
            <person name="Lin Y.-C."/>
            <person name="Bayer T."/>
            <person name="Collen J."/>
            <person name="Dattolo E."/>
            <person name="De Paoli E."/>
            <person name="Dittami S."/>
            <person name="Maumus F."/>
            <person name="Michel G."/>
            <person name="Kersting A."/>
            <person name="Lauritano C."/>
            <person name="Lohaus R."/>
            <person name="Toepel M."/>
            <person name="Tonon T."/>
            <person name="Vanneste K."/>
            <person name="Amirebrahimi M."/>
            <person name="Brakel J."/>
            <person name="Bostroem C."/>
            <person name="Chovatia M."/>
            <person name="Grimwood J."/>
            <person name="Jenkins J.W."/>
            <person name="Jueterbock A."/>
            <person name="Mraz A."/>
            <person name="Stam W.T."/>
            <person name="Tice H."/>
            <person name="Bornberg-Bauer E."/>
            <person name="Green P.J."/>
            <person name="Pearson G.A."/>
            <person name="Procaccini G."/>
            <person name="Duarte C.M."/>
            <person name="Schmutz J."/>
            <person name="Reusch T.B.H."/>
            <person name="Van de Peer Y."/>
        </authorList>
    </citation>
    <scope>NUCLEOTIDE SEQUENCE [LARGE SCALE GENOMIC DNA]</scope>
    <source>
        <strain evidence="3">cv. Finnish</strain>
    </source>
</reference>
<keyword evidence="3" id="KW-1185">Reference proteome</keyword>
<dbReference type="OMA" id="KERTTWA"/>
<dbReference type="Proteomes" id="UP000036987">
    <property type="component" value="Unassembled WGS sequence"/>
</dbReference>
<feature type="region of interest" description="Disordered" evidence="1">
    <location>
        <begin position="20"/>
        <end position="45"/>
    </location>
</feature>
<organism evidence="2 3">
    <name type="scientific">Zostera marina</name>
    <name type="common">Eelgrass</name>
    <dbReference type="NCBI Taxonomy" id="29655"/>
    <lineage>
        <taxon>Eukaryota</taxon>
        <taxon>Viridiplantae</taxon>
        <taxon>Streptophyta</taxon>
        <taxon>Embryophyta</taxon>
        <taxon>Tracheophyta</taxon>
        <taxon>Spermatophyta</taxon>
        <taxon>Magnoliopsida</taxon>
        <taxon>Liliopsida</taxon>
        <taxon>Zosteraceae</taxon>
        <taxon>Zostera</taxon>
    </lineage>
</organism>
<dbReference type="PANTHER" id="PTHR36745:SF1">
    <property type="entry name" value="OS02G0824400 PROTEIN"/>
    <property type="match status" value="1"/>
</dbReference>
<dbReference type="AlphaFoldDB" id="A0A0K9P7L2"/>
<sequence>MSKKNSLSRRKNQYEFDLRREKAERDKKAMKLKTKSSKMKVDGTKKKIKRGFKVGKKKIKTKMSASTKAEIAQSMQVDK</sequence>
<evidence type="ECO:0000256" key="1">
    <source>
        <dbReference type="SAM" id="MobiDB-lite"/>
    </source>
</evidence>
<accession>A0A0K9P7L2</accession>
<feature type="compositionally biased region" description="Basic and acidic residues" evidence="1">
    <location>
        <begin position="20"/>
        <end position="29"/>
    </location>
</feature>
<dbReference type="STRING" id="29655.A0A0K9P7L2"/>
<dbReference type="PANTHER" id="PTHR36745">
    <property type="entry name" value="OS02G0824400 PROTEIN"/>
    <property type="match status" value="1"/>
</dbReference>
<gene>
    <name evidence="2" type="ORF">ZOSMA_37G01040</name>
</gene>
<name>A0A0K9P7L2_ZOSMR</name>